<name>A0A8H3EZ65_9LECA</name>
<evidence type="ECO:0000313" key="2">
    <source>
        <dbReference type="EMBL" id="CAF9915316.1"/>
    </source>
</evidence>
<keyword evidence="3" id="KW-1185">Reference proteome</keyword>
<feature type="compositionally biased region" description="Low complexity" evidence="1">
    <location>
        <begin position="268"/>
        <end position="287"/>
    </location>
</feature>
<dbReference type="AlphaFoldDB" id="A0A8H3EZ65"/>
<feature type="compositionally biased region" description="Polar residues" evidence="1">
    <location>
        <begin position="177"/>
        <end position="187"/>
    </location>
</feature>
<dbReference type="Proteomes" id="UP000664169">
    <property type="component" value="Unassembled WGS sequence"/>
</dbReference>
<accession>A0A8H3EZ65</accession>
<dbReference type="EMBL" id="CAJPDQ010000010">
    <property type="protein sequence ID" value="CAF9915316.1"/>
    <property type="molecule type" value="Genomic_DNA"/>
</dbReference>
<gene>
    <name evidence="2" type="ORF">GOMPHAMPRED_000694</name>
</gene>
<sequence length="317" mass="34803">MSMFTDQPFSEYEERYFLAEILKKSNLSPITLINLIQDEQIEPAWNDIALPNGRSVSACQYALKDLIARTQQQQPFAPPPSQPLALDAQRKSSKRPYPPGDPIPVTREIQPRPVVSSFNGGQPIPSPVTMSPVEPPRKKRGRPTKAEYDQRLAEATARGEIWPKPRNKAKARRISEPMTTETSTSHGAGSMDESVGETSGMSLDRAVKEGSGGLPPVGMSPRLPQNLPINVPPTTPRANLQDIVPPAGQVSRDDMRTERSSGPDTGGPFFLQQQPQPVQQSPVLSHQPRPPATTLQPFSPQMAPFHSASYQSPSPRR</sequence>
<dbReference type="OrthoDB" id="5371646at2759"/>
<proteinExistence type="predicted"/>
<comment type="caution">
    <text evidence="2">The sequence shown here is derived from an EMBL/GenBank/DDBJ whole genome shotgun (WGS) entry which is preliminary data.</text>
</comment>
<protein>
    <submittedName>
        <fullName evidence="2">Uncharacterized protein</fullName>
    </submittedName>
</protein>
<evidence type="ECO:0000256" key="1">
    <source>
        <dbReference type="SAM" id="MobiDB-lite"/>
    </source>
</evidence>
<feature type="compositionally biased region" description="Polar residues" evidence="1">
    <location>
        <begin position="308"/>
        <end position="317"/>
    </location>
</feature>
<feature type="compositionally biased region" description="Basic and acidic residues" evidence="1">
    <location>
        <begin position="251"/>
        <end position="261"/>
    </location>
</feature>
<feature type="region of interest" description="Disordered" evidence="1">
    <location>
        <begin position="72"/>
        <end position="317"/>
    </location>
</feature>
<reference evidence="2" key="1">
    <citation type="submission" date="2021-03" db="EMBL/GenBank/DDBJ databases">
        <authorList>
            <person name="Tagirdzhanova G."/>
        </authorList>
    </citation>
    <scope>NUCLEOTIDE SEQUENCE</scope>
</reference>
<organism evidence="2 3">
    <name type="scientific">Gomphillus americanus</name>
    <dbReference type="NCBI Taxonomy" id="1940652"/>
    <lineage>
        <taxon>Eukaryota</taxon>
        <taxon>Fungi</taxon>
        <taxon>Dikarya</taxon>
        <taxon>Ascomycota</taxon>
        <taxon>Pezizomycotina</taxon>
        <taxon>Lecanoromycetes</taxon>
        <taxon>OSLEUM clade</taxon>
        <taxon>Ostropomycetidae</taxon>
        <taxon>Ostropales</taxon>
        <taxon>Graphidaceae</taxon>
        <taxon>Gomphilloideae</taxon>
        <taxon>Gomphillus</taxon>
    </lineage>
</organism>
<evidence type="ECO:0000313" key="3">
    <source>
        <dbReference type="Proteomes" id="UP000664169"/>
    </source>
</evidence>